<name>A0A3A4F680_9MICC</name>
<dbReference type="Pfam" id="PF18855">
    <property type="entry name" value="baeRF_family11"/>
    <property type="match status" value="1"/>
</dbReference>
<comment type="caution">
    <text evidence="1">The sequence shown here is derived from an EMBL/GenBank/DDBJ whole genome shotgun (WGS) entry which is preliminary data.</text>
</comment>
<dbReference type="InterPro" id="IPR041638">
    <property type="entry name" value="BaeRF_family11"/>
</dbReference>
<accession>A0A3A4F680</accession>
<reference evidence="1 2" key="1">
    <citation type="submission" date="2018-09" db="EMBL/GenBank/DDBJ databases">
        <title>Nesterenkonia natronophila sp. nov., an alkaliphilic actinobacteriume isolated from a soda lake, and emended description of the genus Nesterenkonia.</title>
        <authorList>
            <person name="Menes R.J."/>
            <person name="Iriarte A."/>
        </authorList>
    </citation>
    <scope>NUCLEOTIDE SEQUENCE [LARGE SCALE GENOMIC DNA]</scope>
    <source>
        <strain evidence="1 2">M8</strain>
    </source>
</reference>
<gene>
    <name evidence="1" type="ORF">D3250_01450</name>
</gene>
<dbReference type="AlphaFoldDB" id="A0A3A4F680"/>
<dbReference type="Proteomes" id="UP000266615">
    <property type="component" value="Unassembled WGS sequence"/>
</dbReference>
<evidence type="ECO:0000313" key="2">
    <source>
        <dbReference type="Proteomes" id="UP000266615"/>
    </source>
</evidence>
<dbReference type="OrthoDB" id="242138at2"/>
<organism evidence="1 2">
    <name type="scientific">Nesterenkonia natronophila</name>
    <dbReference type="NCBI Taxonomy" id="2174932"/>
    <lineage>
        <taxon>Bacteria</taxon>
        <taxon>Bacillati</taxon>
        <taxon>Actinomycetota</taxon>
        <taxon>Actinomycetes</taxon>
        <taxon>Micrococcales</taxon>
        <taxon>Micrococcaceae</taxon>
        <taxon>Nesterenkonia</taxon>
    </lineage>
</organism>
<evidence type="ECO:0000313" key="1">
    <source>
        <dbReference type="EMBL" id="RJN33186.1"/>
    </source>
</evidence>
<sequence>MHTDVPSVEEIKQLALHRESPSLSIYVPTSPISTETEISRLEFKSAVWEALSKAEQDGLSREASQSIRDSAQGLVSDQRFWSYLSNSLAVFITPGQIRTYRLPNKLGSHLEVSDRFHLKPLVRAVTFPHAGFVLGLSPNAVRLVEIFPDSSPADTRIPGLPRTIDEAVPGVSEERSQLNRGTASERHKVRLQQFSRVVDRALRPLASSGDTPVILAAAEPLASIFRSVSSLPNLAQGVIHGNHEAHSDAELAEAAREILDQGYREDLGKIRRHITDDYPRDHVALDLQQVARAATFGAIDVLLADIDAHEPGTLEESTGTITFGAEGTNTYGVGDEIVRRAMATGARVLAVRAEDMPTTTQVAALLRYPV</sequence>
<protein>
    <submittedName>
        <fullName evidence="1">Uncharacterized protein</fullName>
    </submittedName>
</protein>
<dbReference type="RefSeq" id="WP_119902230.1">
    <property type="nucleotide sequence ID" value="NZ_QYZP01000001.1"/>
</dbReference>
<keyword evidence="2" id="KW-1185">Reference proteome</keyword>
<proteinExistence type="predicted"/>
<dbReference type="EMBL" id="QYZP01000001">
    <property type="protein sequence ID" value="RJN33186.1"/>
    <property type="molecule type" value="Genomic_DNA"/>
</dbReference>